<sequence>MRHLQTFKYVKAIVEAGSIRGAAENLAISPSALNRNIQALEYDLGISVFDRLSRGVALSVEGELFYRFALEQIASYDRMTSQIEGVKGLHTGKVTIGMGEDISPEFLCQLIADFKSEFPEIELAVQYVRQNQLEDQLVSGDIDFALFYQPQLSRHIKINYSKQVDIYLLAPNGAKLSNDRTVRLHQLEGLNLITPPAHTELMTKIDGASERQSMTITPYLSCVDQTPYLLHTSIALIGLTILPAANQKSSIPIGYKAAVLNENDVGTGYLNIVIEKKRHMTFAASKFHERLTALLDAHAQS</sequence>
<keyword evidence="7" id="KW-1185">Reference proteome</keyword>
<evidence type="ECO:0000256" key="3">
    <source>
        <dbReference type="ARBA" id="ARBA00023125"/>
    </source>
</evidence>
<dbReference type="Pfam" id="PF03466">
    <property type="entry name" value="LysR_substrate"/>
    <property type="match status" value="1"/>
</dbReference>
<name>A0ABQ5URY7_9HYPH</name>
<dbReference type="PANTHER" id="PTHR30419">
    <property type="entry name" value="HTH-TYPE TRANSCRIPTIONAL REGULATOR YBHD"/>
    <property type="match status" value="1"/>
</dbReference>
<comment type="caution">
    <text evidence="6">The sequence shown here is derived from an EMBL/GenBank/DDBJ whole genome shotgun (WGS) entry which is preliminary data.</text>
</comment>
<keyword evidence="2" id="KW-0805">Transcription regulation</keyword>
<dbReference type="CDD" id="cd05466">
    <property type="entry name" value="PBP2_LTTR_substrate"/>
    <property type="match status" value="1"/>
</dbReference>
<dbReference type="PROSITE" id="PS50931">
    <property type="entry name" value="HTH_LYSR"/>
    <property type="match status" value="1"/>
</dbReference>
<accession>A0ABQ5URY7</accession>
<dbReference type="InterPro" id="IPR036390">
    <property type="entry name" value="WH_DNA-bd_sf"/>
</dbReference>
<dbReference type="Gene3D" id="1.10.10.10">
    <property type="entry name" value="Winged helix-like DNA-binding domain superfamily/Winged helix DNA-binding domain"/>
    <property type="match status" value="1"/>
</dbReference>
<dbReference type="RefSeq" id="WP_284362963.1">
    <property type="nucleotide sequence ID" value="NZ_BSNI01000002.1"/>
</dbReference>
<evidence type="ECO:0000256" key="1">
    <source>
        <dbReference type="ARBA" id="ARBA00009437"/>
    </source>
</evidence>
<proteinExistence type="inferred from homology"/>
<dbReference type="SUPFAM" id="SSF53850">
    <property type="entry name" value="Periplasmic binding protein-like II"/>
    <property type="match status" value="1"/>
</dbReference>
<evidence type="ECO:0000259" key="5">
    <source>
        <dbReference type="PROSITE" id="PS50931"/>
    </source>
</evidence>
<dbReference type="InterPro" id="IPR000847">
    <property type="entry name" value="LysR_HTH_N"/>
</dbReference>
<evidence type="ECO:0000256" key="4">
    <source>
        <dbReference type="ARBA" id="ARBA00023163"/>
    </source>
</evidence>
<protein>
    <recommendedName>
        <fullName evidence="5">HTH lysR-type domain-containing protein</fullName>
    </recommendedName>
</protein>
<keyword evidence="4" id="KW-0804">Transcription</keyword>
<keyword evidence="3" id="KW-0238">DNA-binding</keyword>
<evidence type="ECO:0000313" key="6">
    <source>
        <dbReference type="EMBL" id="GLQ17090.1"/>
    </source>
</evidence>
<dbReference type="InterPro" id="IPR005119">
    <property type="entry name" value="LysR_subst-bd"/>
</dbReference>
<dbReference type="InterPro" id="IPR036388">
    <property type="entry name" value="WH-like_DNA-bd_sf"/>
</dbReference>
<evidence type="ECO:0000256" key="2">
    <source>
        <dbReference type="ARBA" id="ARBA00023015"/>
    </source>
</evidence>
<comment type="similarity">
    <text evidence="1">Belongs to the LysR transcriptional regulatory family.</text>
</comment>
<reference evidence="6" key="1">
    <citation type="journal article" date="2014" name="Int. J. Syst. Evol. Microbiol.">
        <title>Complete genome of a new Firmicutes species belonging to the dominant human colonic microbiota ('Ruminococcus bicirculans') reveals two chromosomes and a selective capacity to utilize plant glucans.</title>
        <authorList>
            <consortium name="NISC Comparative Sequencing Program"/>
            <person name="Wegmann U."/>
            <person name="Louis P."/>
            <person name="Goesmann A."/>
            <person name="Henrissat B."/>
            <person name="Duncan S.H."/>
            <person name="Flint H.J."/>
        </authorList>
    </citation>
    <scope>NUCLEOTIDE SEQUENCE</scope>
    <source>
        <strain evidence="6">NBRC 107169</strain>
    </source>
</reference>
<evidence type="ECO:0000313" key="7">
    <source>
        <dbReference type="Proteomes" id="UP001161405"/>
    </source>
</evidence>
<feature type="domain" description="HTH lysR-type" evidence="5">
    <location>
        <begin position="1"/>
        <end position="59"/>
    </location>
</feature>
<dbReference type="EMBL" id="BSNI01000002">
    <property type="protein sequence ID" value="GLQ17090.1"/>
    <property type="molecule type" value="Genomic_DNA"/>
</dbReference>
<dbReference type="SUPFAM" id="SSF46785">
    <property type="entry name" value="Winged helix' DNA-binding domain"/>
    <property type="match status" value="1"/>
</dbReference>
<dbReference type="InterPro" id="IPR050950">
    <property type="entry name" value="HTH-type_LysR_regulators"/>
</dbReference>
<dbReference type="Gene3D" id="3.40.190.290">
    <property type="match status" value="1"/>
</dbReference>
<dbReference type="PANTHER" id="PTHR30419:SF8">
    <property type="entry name" value="NITROGEN ASSIMILATION TRANSCRIPTIONAL ACTIVATOR-RELATED"/>
    <property type="match status" value="1"/>
</dbReference>
<dbReference type="Pfam" id="PF00126">
    <property type="entry name" value="HTH_1"/>
    <property type="match status" value="1"/>
</dbReference>
<dbReference type="Proteomes" id="UP001161405">
    <property type="component" value="Unassembled WGS sequence"/>
</dbReference>
<gene>
    <name evidence="6" type="ORF">GCM10007879_13390</name>
</gene>
<organism evidence="6 7">
    <name type="scientific">Maritalea porphyrae</name>
    <dbReference type="NCBI Taxonomy" id="880732"/>
    <lineage>
        <taxon>Bacteria</taxon>
        <taxon>Pseudomonadati</taxon>
        <taxon>Pseudomonadota</taxon>
        <taxon>Alphaproteobacteria</taxon>
        <taxon>Hyphomicrobiales</taxon>
        <taxon>Devosiaceae</taxon>
        <taxon>Maritalea</taxon>
    </lineage>
</organism>
<reference evidence="6" key="2">
    <citation type="submission" date="2023-01" db="EMBL/GenBank/DDBJ databases">
        <title>Draft genome sequence of Maritalea porphyrae strain NBRC 107169.</title>
        <authorList>
            <person name="Sun Q."/>
            <person name="Mori K."/>
        </authorList>
    </citation>
    <scope>NUCLEOTIDE SEQUENCE</scope>
    <source>
        <strain evidence="6">NBRC 107169</strain>
    </source>
</reference>